<keyword evidence="2" id="KW-1185">Reference proteome</keyword>
<dbReference type="RefSeq" id="WP_035131441.1">
    <property type="nucleotide sequence ID" value="NZ_JRLV01000004.1"/>
</dbReference>
<gene>
    <name evidence="1" type="ORF">Q763_03990</name>
</gene>
<comment type="caution">
    <text evidence="1">The sequence shown here is derived from an EMBL/GenBank/DDBJ whole genome shotgun (WGS) entry which is preliminary data.</text>
</comment>
<dbReference type="EMBL" id="JRLV01000004">
    <property type="protein sequence ID" value="KGO83179.1"/>
    <property type="molecule type" value="Genomic_DNA"/>
</dbReference>
<accession>A0A0A2LTB7</accession>
<organism evidence="1 2">
    <name type="scientific">Flavobacterium beibuense F44-8</name>
    <dbReference type="NCBI Taxonomy" id="1406840"/>
    <lineage>
        <taxon>Bacteria</taxon>
        <taxon>Pseudomonadati</taxon>
        <taxon>Bacteroidota</taxon>
        <taxon>Flavobacteriia</taxon>
        <taxon>Flavobacteriales</taxon>
        <taxon>Flavobacteriaceae</taxon>
        <taxon>Flavobacterium</taxon>
    </lineage>
</organism>
<evidence type="ECO:0000313" key="1">
    <source>
        <dbReference type="EMBL" id="KGO83179.1"/>
    </source>
</evidence>
<protein>
    <submittedName>
        <fullName evidence="1">Uncharacterized protein</fullName>
    </submittedName>
</protein>
<reference evidence="1 2" key="1">
    <citation type="submission" date="2013-09" db="EMBL/GenBank/DDBJ databases">
        <authorList>
            <person name="Zeng Z."/>
            <person name="Chen C."/>
        </authorList>
    </citation>
    <scope>NUCLEOTIDE SEQUENCE [LARGE SCALE GENOMIC DNA]</scope>
    <source>
        <strain evidence="1 2">F44-8</strain>
    </source>
</reference>
<dbReference type="Proteomes" id="UP000030129">
    <property type="component" value="Unassembled WGS sequence"/>
</dbReference>
<name>A0A0A2LTB7_9FLAO</name>
<sequence>MSHLIIKEWKSLQEKILVRRNLINSLELSLALLGWALKFKKSNNEVICNLYADYFKYYERLNPHDYNFHKKWYDLDELLDTILGTNTNDYRRPIVIVRDILWEIIAFKTDILCENCGQDEYRLFESLQNSQDLVLCCDNCSHTIGLNNEFPQDIPNKYIPVKKNNLQLSKFNPSNFAD</sequence>
<dbReference type="STRING" id="1406840.Q763_03990"/>
<dbReference type="AlphaFoldDB" id="A0A0A2LTB7"/>
<proteinExistence type="predicted"/>
<evidence type="ECO:0000313" key="2">
    <source>
        <dbReference type="Proteomes" id="UP000030129"/>
    </source>
</evidence>